<dbReference type="GO" id="GO:0031594">
    <property type="term" value="C:neuromuscular junction"/>
    <property type="evidence" value="ECO:0007669"/>
    <property type="project" value="UniProtKB-ARBA"/>
</dbReference>
<dbReference type="PANTHER" id="PTHR11219:SF69">
    <property type="entry name" value="TENEURIN-A"/>
    <property type="match status" value="1"/>
</dbReference>
<keyword evidence="8" id="KW-0130">Cell adhesion</keyword>
<dbReference type="SUPFAM" id="SSF82171">
    <property type="entry name" value="DPP6 N-terminal domain-like"/>
    <property type="match status" value="1"/>
</dbReference>
<dbReference type="PROSITE" id="PS00022">
    <property type="entry name" value="EGF_1"/>
    <property type="match status" value="4"/>
</dbReference>
<feature type="domain" description="EGF-like" evidence="18">
    <location>
        <begin position="515"/>
        <end position="550"/>
    </location>
</feature>
<dbReference type="Pfam" id="PF25023">
    <property type="entry name" value="TEN_YD-shell"/>
    <property type="match status" value="1"/>
</dbReference>
<dbReference type="Gene3D" id="2.10.25.10">
    <property type="entry name" value="Laminin"/>
    <property type="match status" value="5"/>
</dbReference>
<keyword evidence="5" id="KW-0771">Synaptosome</keyword>
<dbReference type="GO" id="GO:0043025">
    <property type="term" value="C:neuronal cell body"/>
    <property type="evidence" value="ECO:0007669"/>
    <property type="project" value="UniProtKB-ARBA"/>
</dbReference>
<reference evidence="19" key="2">
    <citation type="submission" date="2007-04" db="EMBL/GenBank/DDBJ databases">
        <title>The genome of the human body louse.</title>
        <authorList>
            <consortium name="The Human Body Louse Genome Consortium"/>
            <person name="Kirkness E."/>
            <person name="Walenz B."/>
            <person name="Hass B."/>
            <person name="Bruggner R."/>
            <person name="Strausberg R."/>
        </authorList>
    </citation>
    <scope>NUCLEOTIDE SEQUENCE</scope>
    <source>
        <strain evidence="19">USDA</strain>
    </source>
</reference>
<dbReference type="STRING" id="121224.E0W4D6"/>
<dbReference type="GO" id="GO:0099559">
    <property type="term" value="P:maintenance of alignment of postsynaptic density and presynaptic active zone"/>
    <property type="evidence" value="ECO:0007669"/>
    <property type="project" value="UniProtKB-ARBA"/>
</dbReference>
<dbReference type="PROSITE" id="PS50026">
    <property type="entry name" value="EGF_3"/>
    <property type="match status" value="2"/>
</dbReference>
<comment type="similarity">
    <text evidence="2">Belongs to the tenascin family. Teneurin subfamily.</text>
</comment>
<dbReference type="CTD" id="8239891"/>
<dbReference type="PROSITE" id="PS01186">
    <property type="entry name" value="EGF_2"/>
    <property type="match status" value="2"/>
</dbReference>
<keyword evidence="9" id="KW-0524">Neurogenesis</keyword>
<evidence type="ECO:0000256" key="6">
    <source>
        <dbReference type="ARBA" id="ARBA00022692"/>
    </source>
</evidence>
<dbReference type="FunCoup" id="E0W4D6">
    <property type="interactions" value="180"/>
</dbReference>
<dbReference type="GO" id="GO:0051124">
    <property type="term" value="P:synaptic assembly at neuromuscular junction"/>
    <property type="evidence" value="ECO:0007669"/>
    <property type="project" value="UniProtKB-ARBA"/>
</dbReference>
<dbReference type="InterPro" id="IPR011042">
    <property type="entry name" value="6-blade_b-propeller_TolB-like"/>
</dbReference>
<feature type="disulfide bond" evidence="16">
    <location>
        <begin position="540"/>
        <end position="549"/>
    </location>
</feature>
<evidence type="ECO:0000256" key="4">
    <source>
        <dbReference type="ARBA" id="ARBA00022536"/>
    </source>
</evidence>
<evidence type="ECO:0000313" key="19">
    <source>
        <dbReference type="EMBL" id="EEB20492.1"/>
    </source>
</evidence>
<dbReference type="InterPro" id="IPR057627">
    <property type="entry name" value="FN-plug_TEN1-4"/>
</dbReference>
<keyword evidence="21" id="KW-1185">Reference proteome</keyword>
<dbReference type="KEGG" id="phu:Phum_PHUM617500"/>
<dbReference type="Gene3D" id="2.180.10.10">
    <property type="entry name" value="RHS repeat-associated core"/>
    <property type="match status" value="2"/>
</dbReference>
<evidence type="ECO:0000256" key="11">
    <source>
        <dbReference type="ARBA" id="ARBA00023136"/>
    </source>
</evidence>
<proteinExistence type="inferred from homology"/>
<dbReference type="Pfam" id="PF25020">
    <property type="entry name" value="TTR_TEN1-4"/>
    <property type="match status" value="1"/>
</dbReference>
<dbReference type="InterPro" id="IPR056823">
    <property type="entry name" value="TEN-like_YD-shell"/>
</dbReference>
<dbReference type="PANTHER" id="PTHR11219">
    <property type="entry name" value="TENEURIN AND N-ACETYLGLUCOSAMINE-1-PHOSPHODIESTER ALPHA-N-ACETYLGLUCOSAMINIDASE"/>
    <property type="match status" value="1"/>
</dbReference>
<evidence type="ECO:0000256" key="16">
    <source>
        <dbReference type="PROSITE-ProRule" id="PRU00076"/>
    </source>
</evidence>
<dbReference type="InterPro" id="IPR057629">
    <property type="entry name" value="Teneurin1-4_GBD"/>
</dbReference>
<evidence type="ECO:0000256" key="12">
    <source>
        <dbReference type="ARBA" id="ARBA00023157"/>
    </source>
</evidence>
<dbReference type="eggNOG" id="KOG1225">
    <property type="taxonomic scope" value="Eukaryota"/>
</dbReference>
<comment type="subcellular location">
    <subcellularLocation>
        <location evidence="1">Membrane</location>
        <topology evidence="1">Single-pass membrane protein</topology>
    </subcellularLocation>
    <subcellularLocation>
        <location evidence="13">Synapse</location>
        <location evidence="13">Synaptosome</location>
    </subcellularLocation>
    <subcellularLocation>
        <location evidence="14">Synaptic cell membrane</location>
    </subcellularLocation>
</comment>
<dbReference type="OrthoDB" id="442731at2759"/>
<dbReference type="GO" id="GO:0097090">
    <property type="term" value="P:presynaptic membrane organization"/>
    <property type="evidence" value="ECO:0007669"/>
    <property type="project" value="UniProtKB-ARBA"/>
</dbReference>
<comment type="caution">
    <text evidence="16">Lacks conserved residue(s) required for the propagation of feature annotation.</text>
</comment>
<dbReference type="GO" id="GO:0008045">
    <property type="term" value="P:motor neuron axon guidance"/>
    <property type="evidence" value="ECO:0007669"/>
    <property type="project" value="TreeGrafter"/>
</dbReference>
<dbReference type="GO" id="GO:0016787">
    <property type="term" value="F:hydrolase activity"/>
    <property type="evidence" value="ECO:0007669"/>
    <property type="project" value="UniProtKB-KW"/>
</dbReference>
<dbReference type="GO" id="GO:0043005">
    <property type="term" value="C:neuron projection"/>
    <property type="evidence" value="ECO:0007669"/>
    <property type="project" value="UniProtKB-KW"/>
</dbReference>
<reference evidence="19" key="1">
    <citation type="submission" date="2007-04" db="EMBL/GenBank/DDBJ databases">
        <title>Annotation of Pediculus humanus corporis strain USDA.</title>
        <authorList>
            <person name="Kirkness E."/>
            <person name="Hannick L."/>
            <person name="Hass B."/>
            <person name="Bruggner R."/>
            <person name="Lawson D."/>
            <person name="Bidwell S."/>
            <person name="Joardar V."/>
            <person name="Caler E."/>
            <person name="Walenz B."/>
            <person name="Inman J."/>
            <person name="Schobel S."/>
            <person name="Galinsky K."/>
            <person name="Amedeo P."/>
            <person name="Strausberg R."/>
        </authorList>
    </citation>
    <scope>NUCLEOTIDE SEQUENCE</scope>
    <source>
        <strain evidence="19">USDA</strain>
    </source>
</reference>
<dbReference type="InterPro" id="IPR056820">
    <property type="entry name" value="TEN_TTR-like"/>
</dbReference>
<dbReference type="GO" id="GO:0097060">
    <property type="term" value="C:synaptic membrane"/>
    <property type="evidence" value="ECO:0007669"/>
    <property type="project" value="UniProtKB-SubCell"/>
</dbReference>
<dbReference type="InterPro" id="IPR056822">
    <property type="entry name" value="TEN_NHL"/>
</dbReference>
<keyword evidence="10 17" id="KW-1133">Transmembrane helix</keyword>
<dbReference type="CDD" id="cd00054">
    <property type="entry name" value="EGF_CA"/>
    <property type="match status" value="1"/>
</dbReference>
<evidence type="ECO:0000256" key="2">
    <source>
        <dbReference type="ARBA" id="ARBA00009385"/>
    </source>
</evidence>
<sequence length="2523" mass="282397">MSVFPLRAPPANYSPYSPSRFHIDKRCQHRCTWKCFSIALILLSLILTALLAYFGAVSTVNKTGSDSTTCILVEDAKAVSSQEGVDHVISISEISDFDVSYHSKINPLQFWNLQFKNKHPAFIRLNFTLPWGSNFAVYGRRNVAPSVTQYDFVEFVKGGRIDRLKRNAGNDYVGNNIWKRDTNSVLFIHGGGDGDGDGVNNNNNSTKSKKPEILKHRDEKRSINEKNFTKRSYIGDSNTNNNNNNNTIMVNVTLLQYFDTGIWFVSVYNDDVWPHEVNLVISEAEGVSTACPNDCSSHGSCYLGKCDCIDGYEGIDCSKSVCPVLCSNHGKYGGGICHCEEGWKGPECDIPKHDCQSPDCSGHGKCVKGSCECVVGWKGILCNEVDCIDPNCSDHGTCVNGKCYCKAGWQGVNCSALDKQVYQCLPSCSEHGTYDLETGSCKCQPFWTGSDCSKALCSLDCGPHGRCGQGKCECTDGWMGDRCDLLPCDNRCQEHGQCKNGTCVCSQGWNGKHCTIPGCKNACSRHGMCSLEDGEYHCICSNEWAGDDCSIPLEQQCNDEIDNDQDGMIDCSDSECCSHPSCSDHIMCLSSNDPVEVLLRKQPPSVTSSFYQRVKFLIEENSVQSYAHMDEYSESRVSVMRGRVVTPQGLGIVGIRVSVDKDSRFGFTLTRNGGWYDVLVNGGGAVTLQFQRSPFKPLTKTVFVPWNQIVVLPPIQMHLGELENDDVTKNITLPPDYHTKMGIYFENSIRFLSLDSCADHTDVNPIVIQERISIPGSDLNLMYQSSQSAGYYSLLYMRLTGNQIPDTLTHVHLRVEIEGSIYTKMYEADPDLTHVFAWNKRNVYKQKVYGVALAKVSIGYQYSNCGNVIWETQTATLNGFVVDISDIGGWSLDVHHHYNFHEGILQRGDGLMLNLKNYPRIVKVLMGTGLQRPLKCTDCNGPAKDSKLLTPVALTTGPDGSLYVGDFNLVRRITPEGNVYTVYQLSATQVSYQYYLTVSPADGKLYISNPESHQILKVLILDPVEEPSLNGDVVVGSGERCIPGDLSNCGDLGPAKQAKLTHPKGLAIASDRTMYIADGTNIRAVDSKDIIHTLVGHHGHNNHWQPIPCKSAIPANQAQLQWPTGLALSPLDGSLYFIDDRLVLKLTSDLKIKVVAGSALHCQIKNNTNDVPVGSGSALGSLLAMAFSPTGDLYLAQSDSRKINTIKIVDSSGRISDFAGKEMCCEVQNDDSNKETLLSSNAKLYQISAIAVGPDGIVYVADQGSLHILSLEHYLPVHDENGEFKIPYPAFMEMYVFNRYGQHISTKDLTSGKTKYSFLYSKNTSFGKLSTITDPSGNKILFLRDYSNVVSTIENAQDHKSDLKISAVGFLVKFSQKGKSEIDFDYDSISGLLTSRSDSTGGGGGRTVIYRYDKYGRVSTVILPTGEIILLSSQLSPDNKLEVVVSGTNDRVTTLTMDGVGAKRLTIEQKLVSYKNGTLISRASWGVSVDSVAVARFPLLELSLPIEAEMLPMWSLQKNQLGESFNEMEWKYSLVGDINSKTQQTVRRDIYVNKTKVLGIELDQSDGKEVVYNQEGEKLLTFNYSIVGLPVAWTPHFGHPVNVSYDRFNRLEKWSWGEQTETYTYERHGLLSGMSNPHDGTIGFFYNDLNMVILSKLSLPSGRAFQFMYDSEGGIRHITLPSGTKHSFSCQPSLGFIRVTYTPPGSTRSYIQHYSNDGALLQTVYPGDGARVVYRYHKSGLLSEIIHGDGKSEINYSEIASGSPSEVTHSEKDLEYKWDLTHSGGKLIEERIDFGSKTGLSNAKLTYEYDDNFRVTMITGRIGGQNLPELNIGYSPKTGSVAQFGQFKVSNPKANETTVFDGTALFSRKINEYFQEIEIAVTIHRMEVFRMEFSYDLRSQTKTYTRNVGVNSYTNTKNYTWDPDGQLIGVEAQEPWGFNYDANGNMLALNYRGNTIPMEYNVMDRIVKFGEGQYKYDNRGFVIQNAREERFHYNAKGLLVRATKRGRFDVRYFYDHLDRLSSRKDNYGNVTQFFYTNHKRPNEVSQIYSPRDGKLMSLIYDDRGHLIYAQVYRHKYYIATDECGTPVMVFNQYGEGIREIMRSPYGHIVYDSNPYLYLPVDFCGGLLDQVTSLVHMENGQVYDPLIGQWMTPNWETILSRISSPNHLHLYRFNGNDPINVRAKKSQLTDTESWLKILGYNVKNLAPQIYSENLPKINSNLGPESGGELSPKGLLKKEFFVNPTFKIASGFIANMDEKKLTVRELSSIQKSKVKQISILEGWQKVLNVGKPGANSEPPFGKGIIVSRTVSGMAVLNSVPSANPIYRDVFTSVFNRSYLLDLKLLIHGAQQDAFFFVKPETWKVSEDRGQLKRLGSQVNTTFHEKDQEMADIKIHNSGTVINLRYGTTPEKEKNRLLHHAKGQALRKAWHRERDLLRLGFPGSVDWSQSEIEEILKVGYSMSFEGEYVHDINVYPELAEDPFNIKFVKKDNYKNNNNKRRKKRSYVKRSNPRLNRDKMVYPVFKI</sequence>
<evidence type="ECO:0000256" key="13">
    <source>
        <dbReference type="ARBA" id="ARBA00034102"/>
    </source>
</evidence>
<dbReference type="GO" id="GO:0048499">
    <property type="term" value="P:synaptic vesicle membrane organization"/>
    <property type="evidence" value="ECO:0007669"/>
    <property type="project" value="UniProtKB-ARBA"/>
</dbReference>
<accession>E0W4D6</accession>
<protein>
    <recommendedName>
        <fullName evidence="15">Tenascin-like protein</fullName>
    </recommendedName>
</protein>
<dbReference type="OMA" id="TSHETGF"/>
<dbReference type="GeneID" id="8239891"/>
<evidence type="ECO:0000256" key="7">
    <source>
        <dbReference type="ARBA" id="ARBA00022737"/>
    </source>
</evidence>
<dbReference type="HOGENOM" id="CLU_000229_0_1_1"/>
<keyword evidence="12 16" id="KW-1015">Disulfide bond</keyword>
<dbReference type="InterPro" id="IPR008969">
    <property type="entry name" value="CarboxyPept-like_regulatory"/>
</dbReference>
<evidence type="ECO:0000256" key="5">
    <source>
        <dbReference type="ARBA" id="ARBA00022599"/>
    </source>
</evidence>
<evidence type="ECO:0000256" key="1">
    <source>
        <dbReference type="ARBA" id="ARBA00004167"/>
    </source>
</evidence>
<keyword evidence="6 17" id="KW-0812">Transmembrane</keyword>
<dbReference type="FunFam" id="2.120.10.30:FF:000033">
    <property type="entry name" value="teneurin-a isoform X3"/>
    <property type="match status" value="1"/>
</dbReference>
<dbReference type="SUPFAM" id="SSF49464">
    <property type="entry name" value="Carboxypeptidase regulatory domain-like"/>
    <property type="match status" value="1"/>
</dbReference>
<dbReference type="EnsemblMetazoa" id="PHUM617500-RA">
    <property type="protein sequence ID" value="PHUM617500-PA"/>
    <property type="gene ID" value="PHUM617500"/>
</dbReference>
<dbReference type="eggNOG" id="KOG4659">
    <property type="taxonomic scope" value="Eukaryota"/>
</dbReference>
<keyword evidence="11 17" id="KW-0472">Membrane</keyword>
<dbReference type="FunFam" id="2.10.25.10:FF:000021">
    <property type="entry name" value="Teneurin transmembrane protein 2"/>
    <property type="match status" value="2"/>
</dbReference>
<evidence type="ECO:0000259" key="18">
    <source>
        <dbReference type="PROSITE" id="PS50026"/>
    </source>
</evidence>
<dbReference type="GO" id="GO:0048790">
    <property type="term" value="P:maintenance of presynaptic active zone structure"/>
    <property type="evidence" value="ECO:0007669"/>
    <property type="project" value="UniProtKB-ARBA"/>
</dbReference>
<evidence type="ECO:0000256" key="15">
    <source>
        <dbReference type="ARBA" id="ARBA00084038"/>
    </source>
</evidence>
<dbReference type="InParanoid" id="E0W4D6"/>
<dbReference type="VEuPathDB" id="VectorBase:PHUM617500"/>
<dbReference type="GO" id="GO:0042803">
    <property type="term" value="F:protein homodimerization activity"/>
    <property type="evidence" value="ECO:0007669"/>
    <property type="project" value="UniProtKB-ARBA"/>
</dbReference>
<dbReference type="GO" id="GO:2000331">
    <property type="term" value="P:regulation of terminal button organization"/>
    <property type="evidence" value="ECO:0007669"/>
    <property type="project" value="UniProtKB-ARBA"/>
</dbReference>
<dbReference type="GO" id="GO:0007155">
    <property type="term" value="P:cell adhesion"/>
    <property type="evidence" value="ECO:0007669"/>
    <property type="project" value="UniProtKB-KW"/>
</dbReference>
<dbReference type="EMBL" id="DS235886">
    <property type="protein sequence ID" value="EEB20492.1"/>
    <property type="molecule type" value="Genomic_DNA"/>
</dbReference>
<keyword evidence="19" id="KW-0378">Hydrolase</keyword>
<evidence type="ECO:0000256" key="8">
    <source>
        <dbReference type="ARBA" id="ARBA00022889"/>
    </source>
</evidence>
<evidence type="ECO:0000256" key="9">
    <source>
        <dbReference type="ARBA" id="ARBA00022902"/>
    </source>
</evidence>
<dbReference type="GO" id="GO:0034116">
    <property type="term" value="P:positive regulation of heterotypic cell-cell adhesion"/>
    <property type="evidence" value="ECO:0007669"/>
    <property type="project" value="UniProtKB-ARBA"/>
</dbReference>
<dbReference type="GO" id="GO:0001941">
    <property type="term" value="P:postsynaptic membrane organization"/>
    <property type="evidence" value="ECO:0007669"/>
    <property type="project" value="UniProtKB-ARBA"/>
</dbReference>
<evidence type="ECO:0000256" key="3">
    <source>
        <dbReference type="ARBA" id="ARBA00022475"/>
    </source>
</evidence>
<dbReference type="Proteomes" id="UP000009046">
    <property type="component" value="Unassembled WGS sequence"/>
</dbReference>
<keyword evidence="3" id="KW-1003">Cell membrane</keyword>
<dbReference type="Gene3D" id="2.120.10.30">
    <property type="entry name" value="TolB, C-terminal domain"/>
    <property type="match status" value="2"/>
</dbReference>
<dbReference type="RefSeq" id="XP_002433230.1">
    <property type="nucleotide sequence ID" value="XM_002433185.1"/>
</dbReference>
<dbReference type="GO" id="GO:0046982">
    <property type="term" value="F:protein heterodimerization activity"/>
    <property type="evidence" value="ECO:0007669"/>
    <property type="project" value="UniProtKB-ARBA"/>
</dbReference>
<dbReference type="FunFam" id="2.10.25.10:FF:000013">
    <property type="entry name" value="Teneurin transmembrane protein 4"/>
    <property type="match status" value="1"/>
</dbReference>
<dbReference type="GO" id="GO:0048513">
    <property type="term" value="P:animal organ development"/>
    <property type="evidence" value="ECO:0007669"/>
    <property type="project" value="UniProtKB-ARBA"/>
</dbReference>
<dbReference type="Pfam" id="PF23093">
    <property type="entry name" value="GBD_Tenm3"/>
    <property type="match status" value="1"/>
</dbReference>
<dbReference type="NCBIfam" id="TIGR01643">
    <property type="entry name" value="YD_repeat_2x"/>
    <property type="match status" value="1"/>
</dbReference>
<feature type="domain" description="EGF-like" evidence="18">
    <location>
        <begin position="313"/>
        <end position="349"/>
    </location>
</feature>
<dbReference type="InterPro" id="IPR051216">
    <property type="entry name" value="Teneurin"/>
</dbReference>
<dbReference type="EMBL" id="AAZO01007553">
    <property type="status" value="NOT_ANNOTATED_CDS"/>
    <property type="molecule type" value="Genomic_DNA"/>
</dbReference>
<evidence type="ECO:0000256" key="17">
    <source>
        <dbReference type="SAM" id="Phobius"/>
    </source>
</evidence>
<evidence type="ECO:0000313" key="20">
    <source>
        <dbReference type="EnsemblMetazoa" id="PHUM617500-PA"/>
    </source>
</evidence>
<dbReference type="InterPro" id="IPR000742">
    <property type="entry name" value="EGF"/>
</dbReference>
<feature type="transmembrane region" description="Helical" evidence="17">
    <location>
        <begin position="35"/>
        <end position="56"/>
    </location>
</feature>
<organism>
    <name type="scientific">Pediculus humanus subsp. corporis</name>
    <name type="common">Body louse</name>
    <dbReference type="NCBI Taxonomy" id="121224"/>
    <lineage>
        <taxon>Eukaryota</taxon>
        <taxon>Metazoa</taxon>
        <taxon>Ecdysozoa</taxon>
        <taxon>Arthropoda</taxon>
        <taxon>Hexapoda</taxon>
        <taxon>Insecta</taxon>
        <taxon>Pterygota</taxon>
        <taxon>Neoptera</taxon>
        <taxon>Paraneoptera</taxon>
        <taxon>Psocodea</taxon>
        <taxon>Troctomorpha</taxon>
        <taxon>Phthiraptera</taxon>
        <taxon>Anoplura</taxon>
        <taxon>Pediculidae</taxon>
        <taxon>Pediculus</taxon>
    </lineage>
</organism>
<dbReference type="Pfam" id="PF25024">
    <property type="entry name" value="EGF_TEN"/>
    <property type="match status" value="1"/>
</dbReference>
<dbReference type="InterPro" id="IPR006530">
    <property type="entry name" value="YD"/>
</dbReference>
<keyword evidence="5" id="KW-0770">Synapse</keyword>
<dbReference type="InterPro" id="IPR028916">
    <property type="entry name" value="Tox-GHH_dom"/>
</dbReference>
<reference evidence="20" key="3">
    <citation type="submission" date="2020-05" db="UniProtKB">
        <authorList>
            <consortium name="EnsemblMetazoa"/>
        </authorList>
    </citation>
    <scope>IDENTIFICATION</scope>
    <source>
        <strain evidence="20">USDA</strain>
    </source>
</reference>
<dbReference type="GO" id="GO:0040017">
    <property type="term" value="P:positive regulation of locomotion"/>
    <property type="evidence" value="ECO:0007669"/>
    <property type="project" value="UniProtKB-ARBA"/>
</dbReference>
<name>E0W4D6_PEDHC</name>
<dbReference type="SUPFAM" id="SSF101898">
    <property type="entry name" value="NHL repeat"/>
    <property type="match status" value="1"/>
</dbReference>
<gene>
    <name evidence="20" type="primary">8239891</name>
    <name evidence="19" type="ORF">Phum_PHUM617500</name>
</gene>
<dbReference type="Pfam" id="PF15636">
    <property type="entry name" value="Tox-GHH"/>
    <property type="match status" value="1"/>
</dbReference>
<keyword evidence="4 16" id="KW-0245">EGF-like domain</keyword>
<dbReference type="SMART" id="SM00181">
    <property type="entry name" value="EGF"/>
    <property type="match status" value="8"/>
</dbReference>
<evidence type="ECO:0000256" key="10">
    <source>
        <dbReference type="ARBA" id="ARBA00022989"/>
    </source>
</evidence>
<keyword evidence="7" id="KW-0677">Repeat</keyword>
<evidence type="ECO:0000256" key="14">
    <source>
        <dbReference type="ARBA" id="ARBA00034109"/>
    </source>
</evidence>
<dbReference type="GO" id="GO:0016200">
    <property type="term" value="P:synaptic target attraction"/>
    <property type="evidence" value="ECO:0007669"/>
    <property type="project" value="UniProtKB-ARBA"/>
</dbReference>
<dbReference type="GO" id="GO:0034110">
    <property type="term" value="P:regulation of homotypic cell-cell adhesion"/>
    <property type="evidence" value="ECO:0007669"/>
    <property type="project" value="UniProtKB-ARBA"/>
</dbReference>
<dbReference type="Pfam" id="PF25021">
    <property type="entry name" value="TEN_NHL"/>
    <property type="match status" value="1"/>
</dbReference>
<evidence type="ECO:0000313" key="21">
    <source>
        <dbReference type="Proteomes" id="UP000009046"/>
    </source>
</evidence>
<dbReference type="Pfam" id="PF24329">
    <property type="entry name" value="FN-plug_TEN1-4"/>
    <property type="match status" value="1"/>
</dbReference>
<dbReference type="GO" id="GO:0007274">
    <property type="term" value="P:neuromuscular synaptic transmission"/>
    <property type="evidence" value="ECO:0007669"/>
    <property type="project" value="UniProtKB-ARBA"/>
</dbReference>
<feature type="disulfide bond" evidence="16">
    <location>
        <begin position="519"/>
        <end position="529"/>
    </location>
</feature>
<feature type="disulfide bond" evidence="16">
    <location>
        <begin position="339"/>
        <end position="348"/>
    </location>
</feature>